<evidence type="ECO:0000313" key="4">
    <source>
        <dbReference type="EMBL" id="BAH68762.1"/>
    </source>
</evidence>
<dbReference type="EMBL" id="AB432725">
    <property type="protein sequence ID" value="BAH68762.1"/>
    <property type="molecule type" value="Genomic_DNA"/>
</dbReference>
<dbReference type="AlphaFoldDB" id="C4TES6"/>
<dbReference type="InterPro" id="IPR042099">
    <property type="entry name" value="ANL_N_sf"/>
</dbReference>
<dbReference type="GO" id="GO:0044550">
    <property type="term" value="P:secondary metabolite biosynthetic process"/>
    <property type="evidence" value="ECO:0007669"/>
    <property type="project" value="TreeGrafter"/>
</dbReference>
<keyword evidence="2" id="KW-0597">Phosphoprotein</keyword>
<dbReference type="Pfam" id="PF00501">
    <property type="entry name" value="AMP-binding"/>
    <property type="match status" value="1"/>
</dbReference>
<dbReference type="GO" id="GO:0043041">
    <property type="term" value="P:amino acid activation for nonribosomal peptide biosynthetic process"/>
    <property type="evidence" value="ECO:0007669"/>
    <property type="project" value="TreeGrafter"/>
</dbReference>
<evidence type="ECO:0000256" key="1">
    <source>
        <dbReference type="ARBA" id="ARBA00022450"/>
    </source>
</evidence>
<feature type="domain" description="AMP-dependent synthetase/ligase" evidence="3">
    <location>
        <begin position="1"/>
        <end position="186"/>
    </location>
</feature>
<dbReference type="GO" id="GO:0005737">
    <property type="term" value="C:cytoplasm"/>
    <property type="evidence" value="ECO:0007669"/>
    <property type="project" value="TreeGrafter"/>
</dbReference>
<dbReference type="InterPro" id="IPR000873">
    <property type="entry name" value="AMP-dep_synth/lig_dom"/>
</dbReference>
<evidence type="ECO:0000259" key="3">
    <source>
        <dbReference type="Pfam" id="PF00501"/>
    </source>
</evidence>
<evidence type="ECO:0000256" key="2">
    <source>
        <dbReference type="ARBA" id="ARBA00022553"/>
    </source>
</evidence>
<accession>C4TES6</accession>
<feature type="non-terminal residue" evidence="4">
    <location>
        <position position="1"/>
    </location>
</feature>
<dbReference type="PANTHER" id="PTHR45527">
    <property type="entry name" value="NONRIBOSOMAL PEPTIDE SYNTHETASE"/>
    <property type="match status" value="1"/>
</dbReference>
<dbReference type="PANTHER" id="PTHR45527:SF1">
    <property type="entry name" value="FATTY ACID SYNTHASE"/>
    <property type="match status" value="1"/>
</dbReference>
<organism evidence="4">
    <name type="scientific">Streptomyces cinnamoneus subsp. lanosus</name>
    <dbReference type="NCBI Taxonomy" id="173778"/>
    <lineage>
        <taxon>Bacteria</taxon>
        <taxon>Bacillati</taxon>
        <taxon>Actinomycetota</taxon>
        <taxon>Actinomycetes</taxon>
        <taxon>Kitasatosporales</taxon>
        <taxon>Streptomycetaceae</taxon>
        <taxon>Streptomyces</taxon>
        <taxon>Streptomyces cinnamoneus group</taxon>
    </lineage>
</organism>
<dbReference type="SUPFAM" id="SSF56801">
    <property type="entry name" value="Acetyl-CoA synthetase-like"/>
    <property type="match status" value="1"/>
</dbReference>
<sequence length="231" mass="23755">VVVTHAGLAAFAASERERFGVSAGSRVLQFSSPSFDASVLELCMALTSGATLVVPEPGPLAGEPLAEVIAGRRVTHALIPPAALASVPAVELPDFACLIVGGDACSPELVEQWAPGRRMVNAYGPTESTVAVSMSSPLTAEGGVPPIGAPVLDTRAYVLDGSLRLVPPGVAGELYVAGAGLARGYLDRAALTAGRFVADPFAGAGERMYRTGDVVRWRADGQLEFVGRVDD</sequence>
<keyword evidence="1" id="KW-0596">Phosphopantetheine</keyword>
<proteinExistence type="predicted"/>
<dbReference type="FunFam" id="2.30.38.10:FF:000001">
    <property type="entry name" value="Non-ribosomal peptide synthetase PvdI"/>
    <property type="match status" value="1"/>
</dbReference>
<dbReference type="GO" id="GO:0031177">
    <property type="term" value="F:phosphopantetheine binding"/>
    <property type="evidence" value="ECO:0007669"/>
    <property type="project" value="TreeGrafter"/>
</dbReference>
<feature type="non-terminal residue" evidence="4">
    <location>
        <position position="231"/>
    </location>
</feature>
<name>C4TES6_STRCJ</name>
<protein>
    <submittedName>
        <fullName evidence="4">Non-ribosomal peptide synthetase</fullName>
    </submittedName>
</protein>
<dbReference type="Gene3D" id="3.40.50.12780">
    <property type="entry name" value="N-terminal domain of ligase-like"/>
    <property type="match status" value="1"/>
</dbReference>
<reference evidence="4" key="1">
    <citation type="submission" date="2008-03" db="EMBL/GenBank/DDBJ databases">
        <title>Diversity of non-ribosomal peptide synthetase genes in Streptomyces preserved at NBRC.</title>
        <authorList>
            <person name="Komaki H."/>
            <person name="Tamura T."/>
            <person name="Otoguro M."/>
            <person name="Nakashima T."/>
            <person name="Harayama S."/>
        </authorList>
    </citation>
    <scope>NUCLEOTIDE SEQUENCE</scope>
    <source>
        <strain evidence="4">NBRC 15928</strain>
    </source>
</reference>